<evidence type="ECO:0000313" key="5">
    <source>
        <dbReference type="EMBL" id="KHD96297.1"/>
    </source>
</evidence>
<dbReference type="OrthoDB" id="25607at2"/>
<accession>A0A0A6YAD6</accession>
<dbReference type="PANTHER" id="PTHR11011">
    <property type="entry name" value="MALE STERILITY PROTEIN 2-RELATED"/>
    <property type="match status" value="1"/>
</dbReference>
<dbReference type="InterPro" id="IPR033640">
    <property type="entry name" value="FAR_C"/>
</dbReference>
<dbReference type="InterPro" id="IPR036412">
    <property type="entry name" value="HAD-like_sf"/>
</dbReference>
<dbReference type="NCBIfam" id="TIGR01488">
    <property type="entry name" value="HAD-SF-IB"/>
    <property type="match status" value="1"/>
</dbReference>
<dbReference type="SUPFAM" id="SSF51735">
    <property type="entry name" value="NAD(P)-binding Rossmann-fold domains"/>
    <property type="match status" value="1"/>
</dbReference>
<dbReference type="GO" id="GO:0035336">
    <property type="term" value="P:long-chain fatty-acyl-CoA metabolic process"/>
    <property type="evidence" value="ECO:0007669"/>
    <property type="project" value="TreeGrafter"/>
</dbReference>
<dbReference type="Gene3D" id="1.20.1440.100">
    <property type="entry name" value="SG protein - dephosphorylation function"/>
    <property type="match status" value="1"/>
</dbReference>
<dbReference type="EMBL" id="JSUH01000021">
    <property type="protein sequence ID" value="KHD96297.1"/>
    <property type="molecule type" value="Genomic_DNA"/>
</dbReference>
<comment type="caution">
    <text evidence="5">The sequence shown here is derived from an EMBL/GenBank/DDBJ whole genome shotgun (WGS) entry which is preliminary data.</text>
</comment>
<dbReference type="Gene3D" id="3.40.50.1000">
    <property type="entry name" value="HAD superfamily/HAD-like"/>
    <property type="match status" value="1"/>
</dbReference>
<evidence type="ECO:0000256" key="1">
    <source>
        <dbReference type="ARBA" id="ARBA00005928"/>
    </source>
</evidence>
<sequence length="752" mass="82807">MTETPTTRVLLTGATGFLGQAVLERLLSAHEGVHVTAVVRPKGSISGEQRLRQLLRKPAFRTWRESVGDDEAKRVFAERTAVLEGDLSALAGITEPFDVVIHSASTVSFDPPIHEAFSTNVGGATGLYDALLASGQDPHVIHVSTCYVGGIAKGLRPEAAVDHEVDWAAEFEAAQRAREEAEMASRTPERLQAIIDAATADHGKEGPKSVARAAEAAREEWVRTRLVEYGRTRAQSLGWTDIYTFTKALGERVAEQKWAGAGHRLSVVRPSIIESALRHPYPGWIDGYKVADPLIMAYAKGALPEFPGLPDSVLDVIPVDFVVNAIVALATGGHRAPSGAATPDGQADPAPAYYQVCSGASNPLPFHQMYENVRSFFLAHPLEDADGKPIRVPEWKFPANNAVERSLAVKERLSAVGGRITSALPATSRTREWSTSLHRMQSGLGSLRTYVDLYQSYTRTEMIFDDASTRQLNDSLPAGTPEDRTFDVRSIDWADYWKNVHLPALTTMTKAYGRLQAASKRRGTTRRGLSEGTDVLAVFDLEGTVLDSTVIRQYLQLRRRTLHLAKWPAEVADLVSSAPTYLKAEKRDRGEFIRAFMRRYQGVPAGTVREQVAGPLGEDMRRLLRPGALSRIEEHRAAGHRTVLVTGSIDLLVEPIAHLFDEVVAGRMDERDGVMTGYLAAPPLVDEARAQWLKKYAEQGGYDLSRSYGYGDSHADASWLLLMGHPYTVNPDLPLYRLARKNHWPIEDWKTA</sequence>
<evidence type="ECO:0000256" key="2">
    <source>
        <dbReference type="ARBA" id="ARBA00022516"/>
    </source>
</evidence>
<dbReference type="CDD" id="cd09071">
    <property type="entry name" value="FAR_C"/>
    <property type="match status" value="1"/>
</dbReference>
<dbReference type="InterPro" id="IPR036291">
    <property type="entry name" value="NAD(P)-bd_dom_sf"/>
</dbReference>
<dbReference type="GO" id="GO:0010345">
    <property type="term" value="P:suberin biosynthetic process"/>
    <property type="evidence" value="ECO:0007669"/>
    <property type="project" value="TreeGrafter"/>
</dbReference>
<dbReference type="GeneID" id="64349320"/>
<protein>
    <submittedName>
        <fullName evidence="5">Haloacid dehalogenase</fullName>
    </submittedName>
</protein>
<dbReference type="Proteomes" id="UP000030466">
    <property type="component" value="Unassembled WGS sequence"/>
</dbReference>
<evidence type="ECO:0000256" key="3">
    <source>
        <dbReference type="ARBA" id="ARBA00023098"/>
    </source>
</evidence>
<evidence type="ECO:0000313" key="6">
    <source>
        <dbReference type="Proteomes" id="UP000030466"/>
    </source>
</evidence>
<reference evidence="5 6" key="1">
    <citation type="journal article" date="2003" name="Int. J. Syst. Evol. Microbiol.">
        <title>Kocuria polaris sp. nov., an orange-pigmented psychrophilic bacterium isolated from an Antarctic cyanobacterial mat sample.</title>
        <authorList>
            <person name="Reddy G.S."/>
            <person name="Prakash J.S."/>
            <person name="Prabahar V."/>
            <person name="Matsumoto G.I."/>
            <person name="Stackebrandt E."/>
            <person name="Shivaji S."/>
        </authorList>
    </citation>
    <scope>NUCLEOTIDE SEQUENCE [LARGE SCALE GENOMIC DNA]</scope>
    <source>
        <strain evidence="5 6">CMS 76or</strain>
    </source>
</reference>
<dbReference type="Pfam" id="PF07993">
    <property type="entry name" value="NAD_binding_4"/>
    <property type="match status" value="1"/>
</dbReference>
<proteinExistence type="inferred from homology"/>
<dbReference type="PANTHER" id="PTHR11011:SF45">
    <property type="entry name" value="FATTY ACYL-COA REDUCTASE CG8306-RELATED"/>
    <property type="match status" value="1"/>
</dbReference>
<comment type="similarity">
    <text evidence="1">Belongs to the fatty acyl-CoA reductase family.</text>
</comment>
<dbReference type="InterPro" id="IPR026055">
    <property type="entry name" value="FAR"/>
</dbReference>
<dbReference type="Gene3D" id="3.40.50.720">
    <property type="entry name" value="NAD(P)-binding Rossmann-like Domain"/>
    <property type="match status" value="1"/>
</dbReference>
<dbReference type="SUPFAM" id="SSF56784">
    <property type="entry name" value="HAD-like"/>
    <property type="match status" value="1"/>
</dbReference>
<dbReference type="InterPro" id="IPR023214">
    <property type="entry name" value="HAD_sf"/>
</dbReference>
<dbReference type="InterPro" id="IPR013120">
    <property type="entry name" value="FAR_NAD-bd"/>
</dbReference>
<feature type="domain" description="Thioester reductase (TE)" evidence="4">
    <location>
        <begin position="11"/>
        <end position="326"/>
    </location>
</feature>
<keyword evidence="2" id="KW-0444">Lipid biosynthesis</keyword>
<dbReference type="AlphaFoldDB" id="A0A0A6YAD6"/>
<evidence type="ECO:0000259" key="4">
    <source>
        <dbReference type="Pfam" id="PF07993"/>
    </source>
</evidence>
<organism evidence="5 6">
    <name type="scientific">Kocuria rosea subsp. polaris</name>
    <dbReference type="NCBI Taxonomy" id="136273"/>
    <lineage>
        <taxon>Bacteria</taxon>
        <taxon>Bacillati</taxon>
        <taxon>Actinomycetota</taxon>
        <taxon>Actinomycetes</taxon>
        <taxon>Micrococcales</taxon>
        <taxon>Micrococcaceae</taxon>
        <taxon>Kocuria</taxon>
    </lineage>
</organism>
<dbReference type="Pfam" id="PF12710">
    <property type="entry name" value="HAD"/>
    <property type="match status" value="1"/>
</dbReference>
<dbReference type="GO" id="GO:0080019">
    <property type="term" value="F:alcohol-forming very long-chain fatty acyl-CoA reductase activity"/>
    <property type="evidence" value="ECO:0007669"/>
    <property type="project" value="InterPro"/>
</dbReference>
<name>A0A0A6YAD6_KOCRO</name>
<keyword evidence="6" id="KW-1185">Reference proteome</keyword>
<keyword evidence="3" id="KW-0443">Lipid metabolism</keyword>
<dbReference type="RefSeq" id="WP_017832785.1">
    <property type="nucleotide sequence ID" value="NZ_JSUH01000021.1"/>
</dbReference>
<gene>
    <name evidence="5" type="ORF">GY22_16360</name>
</gene>